<dbReference type="HOGENOM" id="CLU_056531_0_0_7"/>
<gene>
    <name evidence="4" type="ORF">SYN_00653</name>
</gene>
<dbReference type="InterPro" id="IPR002505">
    <property type="entry name" value="PTA_PTB"/>
</dbReference>
<name>Q2LV28_SYNAS</name>
<evidence type="ECO:0000256" key="1">
    <source>
        <dbReference type="ARBA" id="ARBA00022679"/>
    </source>
</evidence>
<proteinExistence type="predicted"/>
<evidence type="ECO:0000313" key="4">
    <source>
        <dbReference type="EMBL" id="ABC77941.1"/>
    </source>
</evidence>
<keyword evidence="1 4" id="KW-0808">Transferase</keyword>
<evidence type="ECO:0000313" key="5">
    <source>
        <dbReference type="Proteomes" id="UP000001933"/>
    </source>
</evidence>
<dbReference type="KEGG" id="sat:SYN_00653"/>
<dbReference type="STRING" id="56780.SYN_00653"/>
<protein>
    <submittedName>
        <fullName evidence="4">Phosphate butyryltransferase</fullName>
        <ecNumber evidence="4">2.3.1.19</ecNumber>
    </submittedName>
</protein>
<feature type="domain" description="Phosphate acetyl/butaryl transferase" evidence="3">
    <location>
        <begin position="83"/>
        <end position="178"/>
    </location>
</feature>
<dbReference type="PANTHER" id="PTHR43356:SF2">
    <property type="entry name" value="PHOSPHATE ACETYLTRANSFERASE"/>
    <property type="match status" value="1"/>
</dbReference>
<evidence type="ECO:0000256" key="2">
    <source>
        <dbReference type="ARBA" id="ARBA00023315"/>
    </source>
</evidence>
<dbReference type="EC" id="2.3.1.19" evidence="4"/>
<dbReference type="Gene3D" id="3.40.718.10">
    <property type="entry name" value="Isopropylmalate Dehydrogenase"/>
    <property type="match status" value="1"/>
</dbReference>
<dbReference type="OrthoDB" id="9800237at2"/>
<keyword evidence="2 4" id="KW-0012">Acyltransferase</keyword>
<keyword evidence="5" id="KW-1185">Reference proteome</keyword>
<dbReference type="InParanoid" id="Q2LV28"/>
<reference evidence="4 5" key="1">
    <citation type="journal article" date="2007" name="Proc. Natl. Acad. Sci. U.S.A.">
        <title>The genome of Syntrophus aciditrophicus: life at the thermodynamic limit of microbial growth.</title>
        <authorList>
            <person name="McInerney M.J."/>
            <person name="Rohlin L."/>
            <person name="Mouttaki H."/>
            <person name="Kim U."/>
            <person name="Krupp R.S."/>
            <person name="Rios-Hernandez L."/>
            <person name="Sieber J."/>
            <person name="Struchtemeyer C.G."/>
            <person name="Bhattacharyya A."/>
            <person name="Campbell J.W."/>
            <person name="Gunsalus R.P."/>
        </authorList>
    </citation>
    <scope>NUCLEOTIDE SEQUENCE [LARGE SCALE GENOMIC DNA]</scope>
    <source>
        <strain evidence="4 5">SB</strain>
    </source>
</reference>
<evidence type="ECO:0000259" key="3">
    <source>
        <dbReference type="Pfam" id="PF01515"/>
    </source>
</evidence>
<dbReference type="PANTHER" id="PTHR43356">
    <property type="entry name" value="PHOSPHATE ACETYLTRANSFERASE"/>
    <property type="match status" value="1"/>
</dbReference>
<dbReference type="InterPro" id="IPR050500">
    <property type="entry name" value="Phos_Acetyltrans/Butyryltrans"/>
</dbReference>
<dbReference type="eggNOG" id="COG0280">
    <property type="taxonomic scope" value="Bacteria"/>
</dbReference>
<sequence length="307" mass="33456">MIRSLSDISRLALEKGPKKLAVLAPEDEEFMLAVKRSWEKGCIEPVLIGDRDKMARVAETVGFDISRFEQIVEHDRQTVSDLGIGMLFSGDVSVVSKGQITTSYVYRSIIRAEAKAASGMTVTVVSIWEVPEVDHLVGFTDSGVNIRPDFKTKVEILRNAVFLCHLLGYETPGIAVLSGRRTFGEDLPSYADYESLRRMAGSGCLGDCEILEATSIAEIFLGAGGRLKESVNEIDLSKTPHIFLAPCLDTANILAKLDLAMDIKRCSISVTSRGAVCIPARSDLSSAIEDQIEMGVVVADRIQEGVR</sequence>
<dbReference type="RefSeq" id="WP_011417962.1">
    <property type="nucleotide sequence ID" value="NC_007759.1"/>
</dbReference>
<dbReference type="GO" id="GO:0050182">
    <property type="term" value="F:phosphate butyryltransferase activity"/>
    <property type="evidence" value="ECO:0007669"/>
    <property type="project" value="UniProtKB-EC"/>
</dbReference>
<organism evidence="4 5">
    <name type="scientific">Syntrophus aciditrophicus (strain SB)</name>
    <dbReference type="NCBI Taxonomy" id="56780"/>
    <lineage>
        <taxon>Bacteria</taxon>
        <taxon>Pseudomonadati</taxon>
        <taxon>Thermodesulfobacteriota</taxon>
        <taxon>Syntrophia</taxon>
        <taxon>Syntrophales</taxon>
        <taxon>Syntrophaceae</taxon>
        <taxon>Syntrophus</taxon>
    </lineage>
</organism>
<dbReference type="SUPFAM" id="SSF53659">
    <property type="entry name" value="Isocitrate/Isopropylmalate dehydrogenase-like"/>
    <property type="match status" value="1"/>
</dbReference>
<accession>Q2LV28</accession>
<dbReference type="EMBL" id="CP000252">
    <property type="protein sequence ID" value="ABC77941.1"/>
    <property type="molecule type" value="Genomic_DNA"/>
</dbReference>
<dbReference type="Proteomes" id="UP000001933">
    <property type="component" value="Chromosome"/>
</dbReference>
<dbReference type="Pfam" id="PF01515">
    <property type="entry name" value="PTA_PTB"/>
    <property type="match status" value="1"/>
</dbReference>
<dbReference type="AlphaFoldDB" id="Q2LV28"/>